<evidence type="ECO:0000313" key="2">
    <source>
        <dbReference type="Proteomes" id="UP001057452"/>
    </source>
</evidence>
<dbReference type="Proteomes" id="UP001057452">
    <property type="component" value="Chromosome 18"/>
</dbReference>
<evidence type="ECO:0000313" key="1">
    <source>
        <dbReference type="EMBL" id="KAI4808486.1"/>
    </source>
</evidence>
<accession>A0ACB9W740</accession>
<protein>
    <submittedName>
        <fullName evidence="1">Uncharacterized protein</fullName>
    </submittedName>
</protein>
<gene>
    <name evidence="1" type="ORF">KUCAC02_000543</name>
</gene>
<sequence>MGFVTGPKPLVDRVVLHIQASTMHTSTSHSDTADLYTLPGDVLRPSESCVERLDRQQLQSLNRRRREIN</sequence>
<organism evidence="1 2">
    <name type="scientific">Chaenocephalus aceratus</name>
    <name type="common">Blackfin icefish</name>
    <name type="synonym">Chaenichthys aceratus</name>
    <dbReference type="NCBI Taxonomy" id="36190"/>
    <lineage>
        <taxon>Eukaryota</taxon>
        <taxon>Metazoa</taxon>
        <taxon>Chordata</taxon>
        <taxon>Craniata</taxon>
        <taxon>Vertebrata</taxon>
        <taxon>Euteleostomi</taxon>
        <taxon>Actinopterygii</taxon>
        <taxon>Neopterygii</taxon>
        <taxon>Teleostei</taxon>
        <taxon>Neoteleostei</taxon>
        <taxon>Acanthomorphata</taxon>
        <taxon>Eupercaria</taxon>
        <taxon>Perciformes</taxon>
        <taxon>Notothenioidei</taxon>
        <taxon>Channichthyidae</taxon>
        <taxon>Chaenocephalus</taxon>
    </lineage>
</organism>
<proteinExistence type="predicted"/>
<name>A0ACB9W740_CHAAC</name>
<comment type="caution">
    <text evidence="1">The sequence shown here is derived from an EMBL/GenBank/DDBJ whole genome shotgun (WGS) entry which is preliminary data.</text>
</comment>
<reference evidence="1" key="1">
    <citation type="submission" date="2022-05" db="EMBL/GenBank/DDBJ databases">
        <title>Chromosome-level genome of Chaenocephalus aceratus.</title>
        <authorList>
            <person name="Park H."/>
        </authorList>
    </citation>
    <scope>NUCLEOTIDE SEQUENCE</scope>
    <source>
        <strain evidence="1">KU_202001</strain>
    </source>
</reference>
<keyword evidence="2" id="KW-1185">Reference proteome</keyword>
<dbReference type="EMBL" id="CM043802">
    <property type="protein sequence ID" value="KAI4808486.1"/>
    <property type="molecule type" value="Genomic_DNA"/>
</dbReference>